<dbReference type="PANTHER" id="PTHR34680">
    <property type="entry name" value="EXPRESSED PROTEIN"/>
    <property type="match status" value="1"/>
</dbReference>
<comment type="caution">
    <text evidence="2">Lacks conserved residue(s) required for the propagation of feature annotation.</text>
</comment>
<evidence type="ECO:0000313" key="5">
    <source>
        <dbReference type="EMBL" id="MPA67958.1"/>
    </source>
</evidence>
<dbReference type="AlphaFoldDB" id="A0A5B7BI79"/>
<dbReference type="Pfam" id="PF08879">
    <property type="entry name" value="WRC"/>
    <property type="match status" value="1"/>
</dbReference>
<name>A0A5B7BI79_DAVIN</name>
<feature type="domain" description="WRC" evidence="4">
    <location>
        <begin position="108"/>
        <end position="156"/>
    </location>
</feature>
<protein>
    <recommendedName>
        <fullName evidence="4">WRC domain-containing protein</fullName>
    </recommendedName>
</protein>
<feature type="compositionally biased region" description="Basic residues" evidence="3">
    <location>
        <begin position="241"/>
        <end position="256"/>
    </location>
</feature>
<evidence type="ECO:0000256" key="3">
    <source>
        <dbReference type="SAM" id="MobiDB-lite"/>
    </source>
</evidence>
<evidence type="ECO:0000256" key="1">
    <source>
        <dbReference type="ARBA" id="ARBA00023242"/>
    </source>
</evidence>
<organism evidence="5">
    <name type="scientific">Davidia involucrata</name>
    <name type="common">Dove tree</name>
    <dbReference type="NCBI Taxonomy" id="16924"/>
    <lineage>
        <taxon>Eukaryota</taxon>
        <taxon>Viridiplantae</taxon>
        <taxon>Streptophyta</taxon>
        <taxon>Embryophyta</taxon>
        <taxon>Tracheophyta</taxon>
        <taxon>Spermatophyta</taxon>
        <taxon>Magnoliopsida</taxon>
        <taxon>eudicotyledons</taxon>
        <taxon>Gunneridae</taxon>
        <taxon>Pentapetalae</taxon>
        <taxon>asterids</taxon>
        <taxon>Cornales</taxon>
        <taxon>Nyssaceae</taxon>
        <taxon>Davidia</taxon>
    </lineage>
</organism>
<keyword evidence="1" id="KW-0539">Nucleus</keyword>
<dbReference type="PROSITE" id="PS51667">
    <property type="entry name" value="WRC"/>
    <property type="match status" value="1"/>
</dbReference>
<evidence type="ECO:0000256" key="2">
    <source>
        <dbReference type="PROSITE-ProRule" id="PRU01002"/>
    </source>
</evidence>
<sequence length="256" mass="28251">MRIRKHAKISAMLSHTSGSSSHLSSTETLLQTHVCQLNRSPWDVIIFPPDSSSTPPYQVDGDDSFTGNGSLGDSIGAVESVASMKISLEEEKRENGEEENNQLGFDNGEEAILCCKSDGKGWQCRREAKEGHSLCDHHLAQLRNYNSLGHLSSKKSEKLPEKAAATICRRPRLPLKKASSGSNPHEFYYYSGFGPLWGKKRGNTKPPKVEPALIEIATPPSSPELDYVEDDEEEEGDAGKKRSRKPIKARSLKSLM</sequence>
<reference evidence="5" key="1">
    <citation type="submission" date="2019-08" db="EMBL/GenBank/DDBJ databases">
        <title>Reference gene set and small RNA set construction with multiple tissues from Davidia involucrata Baill.</title>
        <authorList>
            <person name="Yang H."/>
            <person name="Zhou C."/>
            <person name="Li G."/>
            <person name="Wang J."/>
            <person name="Gao P."/>
            <person name="Wang M."/>
            <person name="Wang R."/>
            <person name="Zhao Y."/>
        </authorList>
    </citation>
    <scope>NUCLEOTIDE SEQUENCE</scope>
    <source>
        <tissue evidence="5">Mixed with DoveR01_LX</tissue>
    </source>
</reference>
<feature type="compositionally biased region" description="Acidic residues" evidence="3">
    <location>
        <begin position="226"/>
        <end position="236"/>
    </location>
</feature>
<evidence type="ECO:0000259" key="4">
    <source>
        <dbReference type="PROSITE" id="PS51667"/>
    </source>
</evidence>
<dbReference type="InterPro" id="IPR014977">
    <property type="entry name" value="WRC_dom"/>
</dbReference>
<proteinExistence type="predicted"/>
<feature type="region of interest" description="Disordered" evidence="3">
    <location>
        <begin position="200"/>
        <end position="256"/>
    </location>
</feature>
<dbReference type="PANTHER" id="PTHR34680:SF3">
    <property type="entry name" value="EXPRESSED PROTEIN"/>
    <property type="match status" value="1"/>
</dbReference>
<dbReference type="EMBL" id="GHES01037399">
    <property type="protein sequence ID" value="MPA67958.1"/>
    <property type="molecule type" value="Transcribed_RNA"/>
</dbReference>
<accession>A0A5B7BI79</accession>
<gene>
    <name evidence="5" type="ORF">Din_037399</name>
</gene>